<dbReference type="Gene3D" id="2.60.120.260">
    <property type="entry name" value="Galactose-binding domain-like"/>
    <property type="match status" value="1"/>
</dbReference>
<dbReference type="Proteomes" id="UP000647416">
    <property type="component" value="Unassembled WGS sequence"/>
</dbReference>
<keyword evidence="2" id="KW-1185">Reference proteome</keyword>
<organism evidence="1 2">
    <name type="scientific">Qingrenia yutianensis</name>
    <dbReference type="NCBI Taxonomy" id="2763676"/>
    <lineage>
        <taxon>Bacteria</taxon>
        <taxon>Bacillati</taxon>
        <taxon>Bacillota</taxon>
        <taxon>Clostridia</taxon>
        <taxon>Eubacteriales</taxon>
        <taxon>Oscillospiraceae</taxon>
        <taxon>Qingrenia</taxon>
    </lineage>
</organism>
<sequence>MVNADSEKAAAEIMQALSDGKISRSELLRNAVNILNVIMTTPTFERFIDGEGMVNEVADIEKMSLSESFCDVKPNKEYKVNTDEGKMYAVRAEVSSQQQELVQIPIKVYVNGNSAALIMAQGTGGEKKTFIADFYMMKGENKVSFDFTEESAAVSKIDLFSE</sequence>
<name>A0A926F5U2_9FIRM</name>
<comment type="caution">
    <text evidence="1">The sequence shown here is derived from an EMBL/GenBank/DDBJ whole genome shotgun (WGS) entry which is preliminary data.</text>
</comment>
<proteinExistence type="predicted"/>
<gene>
    <name evidence="1" type="ORF">H8706_00005</name>
</gene>
<evidence type="ECO:0000313" key="2">
    <source>
        <dbReference type="Proteomes" id="UP000647416"/>
    </source>
</evidence>
<dbReference type="EMBL" id="JACRTE010000001">
    <property type="protein sequence ID" value="MBC8595256.1"/>
    <property type="molecule type" value="Genomic_DNA"/>
</dbReference>
<reference evidence="1" key="1">
    <citation type="submission" date="2020-08" db="EMBL/GenBank/DDBJ databases">
        <title>Genome public.</title>
        <authorList>
            <person name="Liu C."/>
            <person name="Sun Q."/>
        </authorList>
    </citation>
    <scope>NUCLEOTIDE SEQUENCE</scope>
    <source>
        <strain evidence="1">NSJ-50</strain>
    </source>
</reference>
<accession>A0A926F5U2</accession>
<dbReference type="AlphaFoldDB" id="A0A926F5U2"/>
<evidence type="ECO:0000313" key="1">
    <source>
        <dbReference type="EMBL" id="MBC8595256.1"/>
    </source>
</evidence>
<protein>
    <submittedName>
        <fullName evidence="1">Uncharacterized protein</fullName>
    </submittedName>
</protein>